<proteinExistence type="predicted"/>
<evidence type="ECO:0000259" key="2">
    <source>
        <dbReference type="Pfam" id="PF13439"/>
    </source>
</evidence>
<dbReference type="CDD" id="cd03801">
    <property type="entry name" value="GT4_PimA-like"/>
    <property type="match status" value="1"/>
</dbReference>
<reference evidence="3" key="1">
    <citation type="journal article" date="2018" name="Genome Biol.">
        <title>SKESA: strategic k-mer extension for scrupulous assemblies.</title>
        <authorList>
            <person name="Souvorov A."/>
            <person name="Agarwala R."/>
            <person name="Lipman D.J."/>
        </authorList>
    </citation>
    <scope>NUCLEOTIDE SEQUENCE</scope>
    <source>
        <strain evidence="3">SL1344</strain>
    </source>
</reference>
<dbReference type="PANTHER" id="PTHR45947:SF13">
    <property type="entry name" value="TRANSFERASE"/>
    <property type="match status" value="1"/>
</dbReference>
<dbReference type="PANTHER" id="PTHR45947">
    <property type="entry name" value="SULFOQUINOVOSYL TRANSFERASE SQD2"/>
    <property type="match status" value="1"/>
</dbReference>
<dbReference type="Pfam" id="PF13439">
    <property type="entry name" value="Glyco_transf_4"/>
    <property type="match status" value="1"/>
</dbReference>
<dbReference type="InterPro" id="IPR050194">
    <property type="entry name" value="Glycosyltransferase_grp1"/>
</dbReference>
<dbReference type="InterPro" id="IPR028098">
    <property type="entry name" value="Glyco_trans_4-like_N"/>
</dbReference>
<protein>
    <submittedName>
        <fullName evidence="3">Glycosyltransferase</fullName>
    </submittedName>
</protein>
<evidence type="ECO:0000313" key="3">
    <source>
        <dbReference type="EMBL" id="HAD6864515.1"/>
    </source>
</evidence>
<keyword evidence="3" id="KW-0808">Transferase</keyword>
<dbReference type="SUPFAM" id="SSF53756">
    <property type="entry name" value="UDP-Glycosyltransferase/glycogen phosphorylase"/>
    <property type="match status" value="1"/>
</dbReference>
<dbReference type="Pfam" id="PF00534">
    <property type="entry name" value="Glycos_transf_1"/>
    <property type="match status" value="1"/>
</dbReference>
<dbReference type="EMBL" id="DAAPMV010000014">
    <property type="protein sequence ID" value="HAD6864515.1"/>
    <property type="molecule type" value="Genomic_DNA"/>
</dbReference>
<dbReference type="InterPro" id="IPR001296">
    <property type="entry name" value="Glyco_trans_1"/>
</dbReference>
<reference evidence="3" key="2">
    <citation type="submission" date="2019-01" db="EMBL/GenBank/DDBJ databases">
        <authorList>
            <consortium name="NCBI Pathogen Detection Project"/>
        </authorList>
    </citation>
    <scope>NUCLEOTIDE SEQUENCE</scope>
    <source>
        <strain evidence="3">SL1344</strain>
    </source>
</reference>
<dbReference type="Gene3D" id="3.40.50.2000">
    <property type="entry name" value="Glycogen Phosphorylase B"/>
    <property type="match status" value="2"/>
</dbReference>
<organism evidence="3">
    <name type="scientific">Salmonella typhimurium (strain SL1344)</name>
    <dbReference type="NCBI Taxonomy" id="216597"/>
    <lineage>
        <taxon>Bacteria</taxon>
        <taxon>Pseudomonadati</taxon>
        <taxon>Pseudomonadota</taxon>
        <taxon>Gammaproteobacteria</taxon>
        <taxon>Enterobacterales</taxon>
        <taxon>Enterobacteriaceae</taxon>
        <taxon>Salmonella</taxon>
    </lineage>
</organism>
<dbReference type="AlphaFoldDB" id="A0A718Y3R2"/>
<gene>
    <name evidence="3" type="ORF">G1X41_21290</name>
</gene>
<feature type="domain" description="Glycosyltransferase subfamily 4-like N-terminal" evidence="2">
    <location>
        <begin position="13"/>
        <end position="163"/>
    </location>
</feature>
<sequence>MRILYTESSSNLGGQEIQAVTQMVALKQAGHKVILACRRRSRISSIASRASIRVIHIPFRNSLHLTSVRMLRRLIRSFRPELLICHSGHDSNIAGLTRAFLPGRLSGFSLIRQKTYLTRNTKTFSLNHLCDVVVVPGPVMRDVLIKGGCRSPVVVVPPGFDFDALRREKRMPLAEHIRLWLKCRDDVPVIVQAGMLRHEKGQDFMLQTLYRLRLEGQRFLWLIVGSGRLEDEYRLRSDILSLGMEDCVMMCGELAPVAPVWRIASLMVMPSRNEAFGMVAVEAAACGVPVMVSDTGGLPAVIQHGRNGTLLQPDDQEAWLAALHDFFSTPGRFLEMARQATEDMEARYGIDGTVGKLLALGKLYGRARQNTGEPGGWGDE</sequence>
<feature type="domain" description="Glycosyl transferase family 1" evidence="1">
    <location>
        <begin position="184"/>
        <end position="336"/>
    </location>
</feature>
<name>A0A718Y3R2_SALTS</name>
<dbReference type="GO" id="GO:0016757">
    <property type="term" value="F:glycosyltransferase activity"/>
    <property type="evidence" value="ECO:0007669"/>
    <property type="project" value="InterPro"/>
</dbReference>
<comment type="caution">
    <text evidence="3">The sequence shown here is derived from an EMBL/GenBank/DDBJ whole genome shotgun (WGS) entry which is preliminary data.</text>
</comment>
<accession>A0A718Y3R2</accession>
<evidence type="ECO:0000259" key="1">
    <source>
        <dbReference type="Pfam" id="PF00534"/>
    </source>
</evidence>